<evidence type="ECO:0008006" key="3">
    <source>
        <dbReference type="Google" id="ProtNLM"/>
    </source>
</evidence>
<dbReference type="InterPro" id="IPR036520">
    <property type="entry name" value="UPF0759_sf"/>
</dbReference>
<dbReference type="PANTHER" id="PTHR30348">
    <property type="entry name" value="UNCHARACTERIZED PROTEIN YECE"/>
    <property type="match status" value="1"/>
</dbReference>
<gene>
    <name evidence="1" type="ORF">GCM10011585_36840</name>
</gene>
<accession>A0A917MAG0</accession>
<dbReference type="PANTHER" id="PTHR30348:SF4">
    <property type="entry name" value="DUF72 DOMAIN-CONTAINING PROTEIN"/>
    <property type="match status" value="1"/>
</dbReference>
<keyword evidence="2" id="KW-1185">Reference proteome</keyword>
<dbReference type="Gene3D" id="3.20.20.410">
    <property type="entry name" value="Protein of unknown function UPF0759"/>
    <property type="match status" value="1"/>
</dbReference>
<evidence type="ECO:0000313" key="1">
    <source>
        <dbReference type="EMBL" id="GGG89277.1"/>
    </source>
</evidence>
<dbReference type="Proteomes" id="UP000647241">
    <property type="component" value="Unassembled WGS sequence"/>
</dbReference>
<protein>
    <recommendedName>
        <fullName evidence="3">DUF72 domain-containing protein</fullName>
    </recommendedName>
</protein>
<name>A0A917MAG0_9BACT</name>
<dbReference type="EMBL" id="BMGT01000005">
    <property type="protein sequence ID" value="GGG89277.1"/>
    <property type="molecule type" value="Genomic_DNA"/>
</dbReference>
<dbReference type="RefSeq" id="WP_188555721.1">
    <property type="nucleotide sequence ID" value="NZ_BMGT01000005.1"/>
</dbReference>
<proteinExistence type="predicted"/>
<dbReference type="AlphaFoldDB" id="A0A917MAG0"/>
<dbReference type="SUPFAM" id="SSF117396">
    <property type="entry name" value="TM1631-like"/>
    <property type="match status" value="1"/>
</dbReference>
<reference evidence="1" key="1">
    <citation type="journal article" date="2014" name="Int. J. Syst. Evol. Microbiol.">
        <title>Complete genome sequence of Corynebacterium casei LMG S-19264T (=DSM 44701T), isolated from a smear-ripened cheese.</title>
        <authorList>
            <consortium name="US DOE Joint Genome Institute (JGI-PGF)"/>
            <person name="Walter F."/>
            <person name="Albersmeier A."/>
            <person name="Kalinowski J."/>
            <person name="Ruckert C."/>
        </authorList>
    </citation>
    <scope>NUCLEOTIDE SEQUENCE</scope>
    <source>
        <strain evidence="1">CGMCC 1.12997</strain>
    </source>
</reference>
<comment type="caution">
    <text evidence="1">The sequence shown here is derived from an EMBL/GenBank/DDBJ whole genome shotgun (WGS) entry which is preliminary data.</text>
</comment>
<dbReference type="InterPro" id="IPR002763">
    <property type="entry name" value="DUF72"/>
</dbReference>
<organism evidence="1 2">
    <name type="scientific">Edaphobacter dinghuensis</name>
    <dbReference type="NCBI Taxonomy" id="1560005"/>
    <lineage>
        <taxon>Bacteria</taxon>
        <taxon>Pseudomonadati</taxon>
        <taxon>Acidobacteriota</taxon>
        <taxon>Terriglobia</taxon>
        <taxon>Terriglobales</taxon>
        <taxon>Acidobacteriaceae</taxon>
        <taxon>Edaphobacter</taxon>
    </lineage>
</organism>
<sequence length="254" mass="28959">MVSAQASTRIYAGTSGWAYPTWKPEFYPPKTPTKKFLEFYASQLTSVEVNYTFRALPTEKILEGWLASTPSHFRFSFKAPQRITHFRRLRDCDADVVQFLAALEPVRQVGKLGLLLFQLPPNFKADAGLLTTFLSTPTLQAARNAPRIAFEFRHESWFSEEIYRVLRQHEAALCIAESDDLITPEVHTAAAFTCFRLRRSGAYSSAELDSFAKRFTALAEQRDVYAYFKHEDEPTGALNAKAFLDRTMALEDKH</sequence>
<reference evidence="1" key="2">
    <citation type="submission" date="2020-09" db="EMBL/GenBank/DDBJ databases">
        <authorList>
            <person name="Sun Q."/>
            <person name="Zhou Y."/>
        </authorList>
    </citation>
    <scope>NUCLEOTIDE SEQUENCE</scope>
    <source>
        <strain evidence="1">CGMCC 1.12997</strain>
    </source>
</reference>
<dbReference type="Pfam" id="PF01904">
    <property type="entry name" value="DUF72"/>
    <property type="match status" value="1"/>
</dbReference>
<evidence type="ECO:0000313" key="2">
    <source>
        <dbReference type="Proteomes" id="UP000647241"/>
    </source>
</evidence>